<feature type="domain" description="RCK N-terminal" evidence="8">
    <location>
        <begin position="418"/>
        <end position="538"/>
    </location>
</feature>
<evidence type="ECO:0000256" key="2">
    <source>
        <dbReference type="ARBA" id="ARBA00005551"/>
    </source>
</evidence>
<dbReference type="InterPro" id="IPR003148">
    <property type="entry name" value="RCK_N"/>
</dbReference>
<gene>
    <name evidence="9" type="ORF">A3A79_00660</name>
</gene>
<dbReference type="GO" id="GO:0016020">
    <property type="term" value="C:membrane"/>
    <property type="evidence" value="ECO:0007669"/>
    <property type="project" value="UniProtKB-SubCell"/>
</dbReference>
<comment type="caution">
    <text evidence="9">The sequence shown here is derived from an EMBL/GenBank/DDBJ whole genome shotgun (WGS) entry which is preliminary data.</text>
</comment>
<keyword evidence="5 7" id="KW-1133">Transmembrane helix</keyword>
<proteinExistence type="inferred from homology"/>
<evidence type="ECO:0000256" key="1">
    <source>
        <dbReference type="ARBA" id="ARBA00004141"/>
    </source>
</evidence>
<dbReference type="AlphaFoldDB" id="A0A1F6AGA5"/>
<feature type="transmembrane region" description="Helical" evidence="7">
    <location>
        <begin position="183"/>
        <end position="204"/>
    </location>
</feature>
<dbReference type="InterPro" id="IPR006153">
    <property type="entry name" value="Cation/H_exchanger_TM"/>
</dbReference>
<dbReference type="InterPro" id="IPR038770">
    <property type="entry name" value="Na+/solute_symporter_sf"/>
</dbReference>
<organism evidence="9 10">
    <name type="scientific">Candidatus Gottesmanbacteria bacterium RIFCSPLOWO2_01_FULL_43_11b</name>
    <dbReference type="NCBI Taxonomy" id="1798392"/>
    <lineage>
        <taxon>Bacteria</taxon>
        <taxon>Candidatus Gottesmaniibacteriota</taxon>
    </lineage>
</organism>
<accession>A0A1F6AGA5</accession>
<evidence type="ECO:0000256" key="3">
    <source>
        <dbReference type="ARBA" id="ARBA00022448"/>
    </source>
</evidence>
<keyword evidence="4 7" id="KW-0812">Transmembrane</keyword>
<feature type="transmembrane region" description="Helical" evidence="7">
    <location>
        <begin position="363"/>
        <end position="388"/>
    </location>
</feature>
<dbReference type="GO" id="GO:0015297">
    <property type="term" value="F:antiporter activity"/>
    <property type="evidence" value="ECO:0007669"/>
    <property type="project" value="InterPro"/>
</dbReference>
<sequence length="573" mass="62305">MNSSLSLITTLLLILSAAIGGGVIAKRLKLPILLGYIAGGVFVGNILPGVLNRSMLEVLADGGVTLLLFTLGVEFSFQRLRKIMGTIAWAATFQIVMTLLVFLLVFFAFGLGFLPSLIFAMAASLSSTAVVIKVLSDKGQLDTLPGEIATGWLVIQDLAVVPMLLLLPSIASGQLATSSFGSLIASILVSLLKATVLLLLIIALGKRGVPRLMNAVSTMRSRELFLLVVVGLVFFAALVSFSIGLSPAVGAFLAGLLVAETSQNHAVFSEIRPLRDLFSVVFFVTLGMVLPVTKLFAFWPMLLSVTFFAIFFKWFVVMGLGRFIGYHRITAFSMGVMLTSMSEFGFILGKESLGLKMITNDQYSLLVAIVFLSIFLSTPLMTSIPALYGGFRKTLGKFPKIFPEKEETFIGREGLPVSDHVVLCGYGRVGRYIGRALEMAKIPYLVVDYNSATIKELRQKGVMTVYGDPADRETLDYAQVDKARAVVIAIPDRHTQELVITNAKSLNRRIRIICRTHHEEDQRHLKSLGVHTIVQPEFEAAISIVGKLLTDFGVPGEDIAGKVTRLKIEHGLG</sequence>
<comment type="similarity">
    <text evidence="2">Belongs to the monovalent cation:proton antiporter 2 (CPA2) transporter (TC 2.A.37) family.</text>
</comment>
<dbReference type="InterPro" id="IPR036291">
    <property type="entry name" value="NAD(P)-bd_dom_sf"/>
</dbReference>
<dbReference type="STRING" id="1798392.A3A79_00660"/>
<evidence type="ECO:0000259" key="8">
    <source>
        <dbReference type="PROSITE" id="PS51201"/>
    </source>
</evidence>
<dbReference type="SUPFAM" id="SSF51735">
    <property type="entry name" value="NAD(P)-binding Rossmann-fold domains"/>
    <property type="match status" value="1"/>
</dbReference>
<dbReference type="PANTHER" id="PTHR42751:SF3">
    <property type="entry name" value="SODIUM_GLUTAMATE SYMPORTER"/>
    <property type="match status" value="1"/>
</dbReference>
<evidence type="ECO:0000256" key="6">
    <source>
        <dbReference type="ARBA" id="ARBA00023136"/>
    </source>
</evidence>
<keyword evidence="6 7" id="KW-0472">Membrane</keyword>
<protein>
    <recommendedName>
        <fullName evidence="8">RCK N-terminal domain-containing protein</fullName>
    </recommendedName>
</protein>
<dbReference type="PROSITE" id="PS51201">
    <property type="entry name" value="RCK_N"/>
    <property type="match status" value="1"/>
</dbReference>
<dbReference type="GO" id="GO:0006813">
    <property type="term" value="P:potassium ion transport"/>
    <property type="evidence" value="ECO:0007669"/>
    <property type="project" value="InterPro"/>
</dbReference>
<dbReference type="Pfam" id="PF02254">
    <property type="entry name" value="TrkA_N"/>
    <property type="match status" value="1"/>
</dbReference>
<feature type="transmembrane region" description="Helical" evidence="7">
    <location>
        <begin position="224"/>
        <end position="243"/>
    </location>
</feature>
<dbReference type="Gene3D" id="1.20.1530.20">
    <property type="match status" value="1"/>
</dbReference>
<evidence type="ECO:0000313" key="9">
    <source>
        <dbReference type="EMBL" id="OGG23705.1"/>
    </source>
</evidence>
<dbReference type="PANTHER" id="PTHR42751">
    <property type="entry name" value="SODIUM/HYDROGEN EXCHANGER FAMILY/TRKA DOMAIN PROTEIN"/>
    <property type="match status" value="1"/>
</dbReference>
<keyword evidence="3" id="KW-0813">Transport</keyword>
<feature type="transmembrane region" description="Helical" evidence="7">
    <location>
        <begin position="329"/>
        <end position="348"/>
    </location>
</feature>
<feature type="transmembrane region" description="Helical" evidence="7">
    <location>
        <begin position="298"/>
        <end position="317"/>
    </location>
</feature>
<dbReference type="Pfam" id="PF00999">
    <property type="entry name" value="Na_H_Exchanger"/>
    <property type="match status" value="1"/>
</dbReference>
<dbReference type="Proteomes" id="UP000178759">
    <property type="component" value="Unassembled WGS sequence"/>
</dbReference>
<evidence type="ECO:0000256" key="4">
    <source>
        <dbReference type="ARBA" id="ARBA00022692"/>
    </source>
</evidence>
<name>A0A1F6AGA5_9BACT</name>
<dbReference type="EMBL" id="MFJV01000001">
    <property type="protein sequence ID" value="OGG23705.1"/>
    <property type="molecule type" value="Genomic_DNA"/>
</dbReference>
<dbReference type="GO" id="GO:1902600">
    <property type="term" value="P:proton transmembrane transport"/>
    <property type="evidence" value="ECO:0007669"/>
    <property type="project" value="InterPro"/>
</dbReference>
<feature type="transmembrane region" description="Helical" evidence="7">
    <location>
        <begin position="148"/>
        <end position="171"/>
    </location>
</feature>
<evidence type="ECO:0000256" key="7">
    <source>
        <dbReference type="SAM" id="Phobius"/>
    </source>
</evidence>
<dbReference type="Gene3D" id="3.40.50.720">
    <property type="entry name" value="NAD(P)-binding Rossmann-like Domain"/>
    <property type="match status" value="1"/>
</dbReference>
<feature type="transmembrane region" description="Helical" evidence="7">
    <location>
        <begin position="117"/>
        <end position="136"/>
    </location>
</feature>
<evidence type="ECO:0000256" key="5">
    <source>
        <dbReference type="ARBA" id="ARBA00022989"/>
    </source>
</evidence>
<comment type="subcellular location">
    <subcellularLocation>
        <location evidence="1">Membrane</location>
        <topology evidence="1">Multi-pass membrane protein</topology>
    </subcellularLocation>
</comment>
<evidence type="ECO:0000313" key="10">
    <source>
        <dbReference type="Proteomes" id="UP000178759"/>
    </source>
</evidence>
<reference evidence="9 10" key="1">
    <citation type="journal article" date="2016" name="Nat. Commun.">
        <title>Thousands of microbial genomes shed light on interconnected biogeochemical processes in an aquifer system.</title>
        <authorList>
            <person name="Anantharaman K."/>
            <person name="Brown C.T."/>
            <person name="Hug L.A."/>
            <person name="Sharon I."/>
            <person name="Castelle C.J."/>
            <person name="Probst A.J."/>
            <person name="Thomas B.C."/>
            <person name="Singh A."/>
            <person name="Wilkins M.J."/>
            <person name="Karaoz U."/>
            <person name="Brodie E.L."/>
            <person name="Williams K.H."/>
            <person name="Hubbard S.S."/>
            <person name="Banfield J.F."/>
        </authorList>
    </citation>
    <scope>NUCLEOTIDE SEQUENCE [LARGE SCALE GENOMIC DNA]</scope>
</reference>
<feature type="transmembrane region" description="Helical" evidence="7">
    <location>
        <begin position="87"/>
        <end position="111"/>
    </location>
</feature>
<feature type="transmembrane region" description="Helical" evidence="7">
    <location>
        <begin position="30"/>
        <end position="51"/>
    </location>
</feature>